<dbReference type="PROSITE" id="PS00107">
    <property type="entry name" value="PROTEIN_KINASE_ATP"/>
    <property type="match status" value="1"/>
</dbReference>
<dbReference type="Gene3D" id="1.10.510.10">
    <property type="entry name" value="Transferase(Phosphotransferase) domain 1"/>
    <property type="match status" value="1"/>
</dbReference>
<dbReference type="InterPro" id="IPR001245">
    <property type="entry name" value="Ser-Thr/Tyr_kinase_cat_dom"/>
</dbReference>
<dbReference type="InterPro" id="IPR000719">
    <property type="entry name" value="Prot_kinase_dom"/>
</dbReference>
<evidence type="ECO:0000256" key="7">
    <source>
        <dbReference type="ARBA" id="ARBA00022777"/>
    </source>
</evidence>
<evidence type="ECO:0000256" key="6">
    <source>
        <dbReference type="ARBA" id="ARBA00022741"/>
    </source>
</evidence>
<dbReference type="GO" id="GO:0007166">
    <property type="term" value="P:cell surface receptor signaling pathway"/>
    <property type="evidence" value="ECO:0007669"/>
    <property type="project" value="InterPro"/>
</dbReference>
<comment type="similarity">
    <text evidence="12">Belongs to the protein kinase superfamily.</text>
</comment>
<accession>A0A0E0ID41</accession>
<dbReference type="InterPro" id="IPR008271">
    <property type="entry name" value="Ser/Thr_kinase_AS"/>
</dbReference>
<name>A0A0E0ID41_ORYNI</name>
<keyword evidence="2 12" id="KW-0723">Serine/threonine-protein kinase</keyword>
<evidence type="ECO:0000313" key="15">
    <source>
        <dbReference type="EnsemblPlants" id="ONIVA08G19330.1"/>
    </source>
</evidence>
<dbReference type="Pfam" id="PF07714">
    <property type="entry name" value="PK_Tyr_Ser-Thr"/>
    <property type="match status" value="1"/>
</dbReference>
<dbReference type="Gramene" id="ONIVA08G19330.1">
    <property type="protein sequence ID" value="ONIVA08G19330.1"/>
    <property type="gene ID" value="ONIVA08G19330"/>
</dbReference>
<dbReference type="PROSITE" id="PS00108">
    <property type="entry name" value="PROTEIN_KINASE_ST"/>
    <property type="match status" value="1"/>
</dbReference>
<dbReference type="GO" id="GO:0004674">
    <property type="term" value="F:protein serine/threonine kinase activity"/>
    <property type="evidence" value="ECO:0007669"/>
    <property type="project" value="UniProtKB-KW"/>
</dbReference>
<evidence type="ECO:0000256" key="13">
    <source>
        <dbReference type="SAM" id="Phobius"/>
    </source>
</evidence>
<proteinExistence type="inferred from homology"/>
<keyword evidence="16" id="KW-1185">Reference proteome</keyword>
<evidence type="ECO:0000256" key="10">
    <source>
        <dbReference type="ARBA" id="ARBA00023136"/>
    </source>
</evidence>
<dbReference type="STRING" id="4536.A0A0E0ID41"/>
<dbReference type="PANTHER" id="PTHR27005">
    <property type="entry name" value="WALL-ASSOCIATED RECEPTOR KINASE-LIKE 21"/>
    <property type="match status" value="1"/>
</dbReference>
<dbReference type="OMA" id="PMREVEM"/>
<feature type="transmembrane region" description="Helical" evidence="13">
    <location>
        <begin position="20"/>
        <end position="41"/>
    </location>
</feature>
<dbReference type="SMART" id="SM00220">
    <property type="entry name" value="S_TKc"/>
    <property type="match status" value="1"/>
</dbReference>
<keyword evidence="9 13" id="KW-1133">Transmembrane helix</keyword>
<reference evidence="15" key="2">
    <citation type="submission" date="2018-04" db="EMBL/GenBank/DDBJ databases">
        <title>OnivRS2 (Oryza nivara Reference Sequence Version 2).</title>
        <authorList>
            <person name="Zhang J."/>
            <person name="Kudrna D."/>
            <person name="Lee S."/>
            <person name="Talag J."/>
            <person name="Rajasekar S."/>
            <person name="Welchert J."/>
            <person name="Hsing Y.-I."/>
            <person name="Wing R.A."/>
        </authorList>
    </citation>
    <scope>NUCLEOTIDE SEQUENCE [LARGE SCALE GENOMIC DNA]</scope>
    <source>
        <strain evidence="15">SL10</strain>
    </source>
</reference>
<evidence type="ECO:0000256" key="3">
    <source>
        <dbReference type="ARBA" id="ARBA00022679"/>
    </source>
</evidence>
<evidence type="ECO:0000256" key="12">
    <source>
        <dbReference type="RuleBase" id="RU000304"/>
    </source>
</evidence>
<dbReference type="InterPro" id="IPR017441">
    <property type="entry name" value="Protein_kinase_ATP_BS"/>
</dbReference>
<feature type="domain" description="Protein kinase" evidence="14">
    <location>
        <begin position="93"/>
        <end position="362"/>
    </location>
</feature>
<dbReference type="Proteomes" id="UP000006591">
    <property type="component" value="Chromosome 8"/>
</dbReference>
<evidence type="ECO:0000259" key="14">
    <source>
        <dbReference type="PROSITE" id="PS50011"/>
    </source>
</evidence>
<organism evidence="15">
    <name type="scientific">Oryza nivara</name>
    <name type="common">Indian wild rice</name>
    <name type="synonym">Oryza sativa f. spontanea</name>
    <dbReference type="NCBI Taxonomy" id="4536"/>
    <lineage>
        <taxon>Eukaryota</taxon>
        <taxon>Viridiplantae</taxon>
        <taxon>Streptophyta</taxon>
        <taxon>Embryophyta</taxon>
        <taxon>Tracheophyta</taxon>
        <taxon>Spermatophyta</taxon>
        <taxon>Magnoliopsida</taxon>
        <taxon>Liliopsida</taxon>
        <taxon>Poales</taxon>
        <taxon>Poaceae</taxon>
        <taxon>BOP clade</taxon>
        <taxon>Oryzoideae</taxon>
        <taxon>Oryzeae</taxon>
        <taxon>Oryzinae</taxon>
        <taxon>Oryza</taxon>
    </lineage>
</organism>
<keyword evidence="6 11" id="KW-0547">Nucleotide-binding</keyword>
<dbReference type="Gene3D" id="3.30.200.20">
    <property type="entry name" value="Phosphorylase Kinase, domain 1"/>
    <property type="match status" value="1"/>
</dbReference>
<dbReference type="GO" id="GO:0005886">
    <property type="term" value="C:plasma membrane"/>
    <property type="evidence" value="ECO:0007669"/>
    <property type="project" value="TreeGrafter"/>
</dbReference>
<evidence type="ECO:0000256" key="5">
    <source>
        <dbReference type="ARBA" id="ARBA00022729"/>
    </source>
</evidence>
<evidence type="ECO:0000256" key="8">
    <source>
        <dbReference type="ARBA" id="ARBA00022840"/>
    </source>
</evidence>
<evidence type="ECO:0000256" key="11">
    <source>
        <dbReference type="PROSITE-ProRule" id="PRU10141"/>
    </source>
</evidence>
<dbReference type="InterPro" id="IPR011009">
    <property type="entry name" value="Kinase-like_dom_sf"/>
</dbReference>
<protein>
    <recommendedName>
        <fullName evidence="14">Protein kinase domain-containing protein</fullName>
    </recommendedName>
</protein>
<evidence type="ECO:0000256" key="9">
    <source>
        <dbReference type="ARBA" id="ARBA00022989"/>
    </source>
</evidence>
<dbReference type="EnsemblPlants" id="ONIVA08G19330.1">
    <property type="protein sequence ID" value="ONIVA08G19330.1"/>
    <property type="gene ID" value="ONIVA08G19330"/>
</dbReference>
<comment type="subcellular location">
    <subcellularLocation>
        <location evidence="1">Membrane</location>
        <topology evidence="1">Single-pass type I membrane protein</topology>
    </subcellularLocation>
</comment>
<dbReference type="SUPFAM" id="SSF56112">
    <property type="entry name" value="Protein kinase-like (PK-like)"/>
    <property type="match status" value="1"/>
</dbReference>
<evidence type="ECO:0000256" key="2">
    <source>
        <dbReference type="ARBA" id="ARBA00022527"/>
    </source>
</evidence>
<keyword evidence="7" id="KW-0418">Kinase</keyword>
<dbReference type="InterPro" id="IPR045274">
    <property type="entry name" value="WAK-like"/>
</dbReference>
<keyword evidence="5" id="KW-0732">Signal</keyword>
<evidence type="ECO:0000256" key="4">
    <source>
        <dbReference type="ARBA" id="ARBA00022692"/>
    </source>
</evidence>
<dbReference type="AlphaFoldDB" id="A0A0E0ID41"/>
<keyword evidence="8 11" id="KW-0067">ATP-binding</keyword>
<dbReference type="FunFam" id="1.10.510.10:FF:000084">
    <property type="entry name" value="Wall-associated receptor kinase 2"/>
    <property type="match status" value="1"/>
</dbReference>
<dbReference type="PANTHER" id="PTHR27005:SF10">
    <property type="entry name" value="OS08G0501500 PROTEIN"/>
    <property type="match status" value="1"/>
</dbReference>
<feature type="binding site" evidence="11">
    <location>
        <position position="121"/>
    </location>
    <ligand>
        <name>ATP</name>
        <dbReference type="ChEBI" id="CHEBI:30616"/>
    </ligand>
</feature>
<dbReference type="HOGENOM" id="CLU_000288_21_4_1"/>
<dbReference type="PROSITE" id="PS50011">
    <property type="entry name" value="PROTEIN_KINASE_DOM"/>
    <property type="match status" value="1"/>
</dbReference>
<keyword evidence="3" id="KW-0808">Transferase</keyword>
<reference evidence="15" key="1">
    <citation type="submission" date="2015-04" db="UniProtKB">
        <authorList>
            <consortium name="EnsemblPlants"/>
        </authorList>
    </citation>
    <scope>IDENTIFICATION</scope>
    <source>
        <strain evidence="15">SL10</strain>
    </source>
</reference>
<keyword evidence="10 13" id="KW-0472">Membrane</keyword>
<dbReference type="FunFam" id="3.30.200.20:FF:000043">
    <property type="entry name" value="Wall-associated receptor kinase 2"/>
    <property type="match status" value="1"/>
</dbReference>
<sequence>MPSFRFLNLFASSRLRSLFIGLGVGSGTILLLIAVGAPFLSRKMKVRKLKRMRQTFFNQNHGLLLQRLISQNADISERMILTLPVLEKATNNFDRTREVGGGGHGIVYKGILNLEVVAIKKSRIIVDREINDFINEVAILSQINHRNVVKLIGCCLETEVPLLVYEFISNGSLDQHLHVDEPISLSWKDRMRIAVEVARALTYLHSAATVPVFHRDIKACNILLDNQLTAKISDFGASRYVPINQTEVTTAVQGTIGHLDPEYYYTGHLTDKSDVFSFGVLVIELLTRKRTTYRTDQGDSLVLHFASLLRKGQLVGILDPQVLTEGGGEVMEVALLAGMCTRMTGQDRPTMREVEMGMENWRVSKKLASHDTASSSLVSQMAEHRMIATGDMEESSIQYSMEK</sequence>
<keyword evidence="4 13" id="KW-0812">Transmembrane</keyword>
<dbReference type="GO" id="GO:0005524">
    <property type="term" value="F:ATP binding"/>
    <property type="evidence" value="ECO:0007669"/>
    <property type="project" value="UniProtKB-UniRule"/>
</dbReference>
<evidence type="ECO:0000256" key="1">
    <source>
        <dbReference type="ARBA" id="ARBA00004479"/>
    </source>
</evidence>
<evidence type="ECO:0000313" key="16">
    <source>
        <dbReference type="Proteomes" id="UP000006591"/>
    </source>
</evidence>